<proteinExistence type="predicted"/>
<name>A0A8S5LB83_9CAUD</name>
<protein>
    <submittedName>
        <fullName evidence="1">Uncharacterized protein</fullName>
    </submittedName>
</protein>
<dbReference type="EMBL" id="BK014667">
    <property type="protein sequence ID" value="DAD67099.1"/>
    <property type="molecule type" value="Genomic_DNA"/>
</dbReference>
<sequence length="48" mass="5751">MKNQNIYNINFPNPEKIKLNHTYFLFSLVQFSIVYRSSIEDSHVSFLI</sequence>
<organism evidence="1">
    <name type="scientific">Podoviridae sp. ctBev14</name>
    <dbReference type="NCBI Taxonomy" id="2823556"/>
    <lineage>
        <taxon>Viruses</taxon>
        <taxon>Duplodnaviria</taxon>
        <taxon>Heunggongvirae</taxon>
        <taxon>Uroviricota</taxon>
        <taxon>Caudoviricetes</taxon>
    </lineage>
</organism>
<evidence type="ECO:0000313" key="1">
    <source>
        <dbReference type="EMBL" id="DAD67099.1"/>
    </source>
</evidence>
<accession>A0A8S5LB83</accession>
<reference evidence="1" key="1">
    <citation type="journal article" date="2021" name="Proc. Natl. Acad. Sci. U.S.A.">
        <title>A Catalog of Tens of Thousands of Viruses from Human Metagenomes Reveals Hidden Associations with Chronic Diseases.</title>
        <authorList>
            <person name="Tisza M.J."/>
            <person name="Buck C.B."/>
        </authorList>
    </citation>
    <scope>NUCLEOTIDE SEQUENCE</scope>
    <source>
        <strain evidence="1">CtBev14</strain>
    </source>
</reference>